<feature type="compositionally biased region" description="Basic and acidic residues" evidence="3">
    <location>
        <begin position="82"/>
        <end position="91"/>
    </location>
</feature>
<feature type="compositionally biased region" description="Low complexity" evidence="3">
    <location>
        <begin position="278"/>
        <end position="289"/>
    </location>
</feature>
<feature type="compositionally biased region" description="Basic and acidic residues" evidence="3">
    <location>
        <begin position="135"/>
        <end position="150"/>
    </location>
</feature>
<feature type="compositionally biased region" description="Polar residues" evidence="3">
    <location>
        <begin position="123"/>
        <end position="134"/>
    </location>
</feature>
<dbReference type="AlphaFoldDB" id="A0AAE0U4G2"/>
<accession>A0AAE0U4G2</accession>
<organism evidence="5 6">
    <name type="scientific">Podospora didyma</name>
    <dbReference type="NCBI Taxonomy" id="330526"/>
    <lineage>
        <taxon>Eukaryota</taxon>
        <taxon>Fungi</taxon>
        <taxon>Dikarya</taxon>
        <taxon>Ascomycota</taxon>
        <taxon>Pezizomycotina</taxon>
        <taxon>Sordariomycetes</taxon>
        <taxon>Sordariomycetidae</taxon>
        <taxon>Sordariales</taxon>
        <taxon>Podosporaceae</taxon>
        <taxon>Podospora</taxon>
    </lineage>
</organism>
<feature type="compositionally biased region" description="Basic and acidic residues" evidence="3">
    <location>
        <begin position="41"/>
        <end position="58"/>
    </location>
</feature>
<proteinExistence type="predicted"/>
<dbReference type="PROSITE" id="PS50196">
    <property type="entry name" value="RANBD1"/>
    <property type="match status" value="1"/>
</dbReference>
<feature type="compositionally biased region" description="Basic and acidic residues" evidence="3">
    <location>
        <begin position="103"/>
        <end position="112"/>
    </location>
</feature>
<feature type="compositionally biased region" description="Basic and acidic residues" evidence="3">
    <location>
        <begin position="334"/>
        <end position="356"/>
    </location>
</feature>
<reference evidence="5" key="2">
    <citation type="submission" date="2023-06" db="EMBL/GenBank/DDBJ databases">
        <authorList>
            <consortium name="Lawrence Berkeley National Laboratory"/>
            <person name="Haridas S."/>
            <person name="Hensen N."/>
            <person name="Bonometti L."/>
            <person name="Westerberg I."/>
            <person name="Brannstrom I.O."/>
            <person name="Guillou S."/>
            <person name="Cros-Aarteil S."/>
            <person name="Calhoun S."/>
            <person name="Kuo A."/>
            <person name="Mondo S."/>
            <person name="Pangilinan J."/>
            <person name="Riley R."/>
            <person name="LaButti K."/>
            <person name="Andreopoulos B."/>
            <person name="Lipzen A."/>
            <person name="Chen C."/>
            <person name="Yanf M."/>
            <person name="Daum C."/>
            <person name="Ng V."/>
            <person name="Clum A."/>
            <person name="Steindorff A."/>
            <person name="Ohm R."/>
            <person name="Martin F."/>
            <person name="Silar P."/>
            <person name="Natvig D."/>
            <person name="Lalanne C."/>
            <person name="Gautier V."/>
            <person name="Ament-velasquez S.L."/>
            <person name="Kruys A."/>
            <person name="Hutchinson M.I."/>
            <person name="Powell A.J."/>
            <person name="Barry K."/>
            <person name="Miller A.N."/>
            <person name="Grigoriev I.V."/>
            <person name="Debuchy R."/>
            <person name="Gladieux P."/>
            <person name="Thoren M.H."/>
            <person name="Johannesson H."/>
        </authorList>
    </citation>
    <scope>NUCLEOTIDE SEQUENCE</scope>
    <source>
        <strain evidence="5">CBS 232.78</strain>
    </source>
</reference>
<keyword evidence="6" id="KW-1185">Reference proteome</keyword>
<evidence type="ECO:0000256" key="3">
    <source>
        <dbReference type="SAM" id="MobiDB-lite"/>
    </source>
</evidence>
<dbReference type="PANTHER" id="PTHR23138">
    <property type="entry name" value="RAN BINDING PROTEIN"/>
    <property type="match status" value="1"/>
</dbReference>
<protein>
    <recommendedName>
        <fullName evidence="4">RanBD1 domain-containing protein</fullName>
    </recommendedName>
</protein>
<dbReference type="InterPro" id="IPR000156">
    <property type="entry name" value="Ran_bind_dom"/>
</dbReference>
<comment type="caution">
    <text evidence="5">The sequence shown here is derived from an EMBL/GenBank/DDBJ whole genome shotgun (WGS) entry which is preliminary data.</text>
</comment>
<reference evidence="5" key="1">
    <citation type="journal article" date="2023" name="Mol. Phylogenet. Evol.">
        <title>Genome-scale phylogeny and comparative genomics of the fungal order Sordariales.</title>
        <authorList>
            <person name="Hensen N."/>
            <person name="Bonometti L."/>
            <person name="Westerberg I."/>
            <person name="Brannstrom I.O."/>
            <person name="Guillou S."/>
            <person name="Cros-Aarteil S."/>
            <person name="Calhoun S."/>
            <person name="Haridas S."/>
            <person name="Kuo A."/>
            <person name="Mondo S."/>
            <person name="Pangilinan J."/>
            <person name="Riley R."/>
            <person name="LaButti K."/>
            <person name="Andreopoulos B."/>
            <person name="Lipzen A."/>
            <person name="Chen C."/>
            <person name="Yan M."/>
            <person name="Daum C."/>
            <person name="Ng V."/>
            <person name="Clum A."/>
            <person name="Steindorff A."/>
            <person name="Ohm R.A."/>
            <person name="Martin F."/>
            <person name="Silar P."/>
            <person name="Natvig D.O."/>
            <person name="Lalanne C."/>
            <person name="Gautier V."/>
            <person name="Ament-Velasquez S.L."/>
            <person name="Kruys A."/>
            <person name="Hutchinson M.I."/>
            <person name="Powell A.J."/>
            <person name="Barry K."/>
            <person name="Miller A.N."/>
            <person name="Grigoriev I.V."/>
            <person name="Debuchy R."/>
            <person name="Gladieux P."/>
            <person name="Hiltunen Thoren M."/>
            <person name="Johannesson H."/>
        </authorList>
    </citation>
    <scope>NUCLEOTIDE SEQUENCE</scope>
    <source>
        <strain evidence="5">CBS 232.78</strain>
    </source>
</reference>
<dbReference type="EMBL" id="JAULSW010000002">
    <property type="protein sequence ID" value="KAK3390457.1"/>
    <property type="molecule type" value="Genomic_DNA"/>
</dbReference>
<evidence type="ECO:0000313" key="6">
    <source>
        <dbReference type="Proteomes" id="UP001285441"/>
    </source>
</evidence>
<evidence type="ECO:0000259" key="4">
    <source>
        <dbReference type="PROSITE" id="PS50196"/>
    </source>
</evidence>
<dbReference type="InterPro" id="IPR045255">
    <property type="entry name" value="RanBP1-like"/>
</dbReference>
<feature type="domain" description="RanBD1" evidence="4">
    <location>
        <begin position="358"/>
        <end position="514"/>
    </location>
</feature>
<dbReference type="InterPro" id="IPR011993">
    <property type="entry name" value="PH-like_dom_sf"/>
</dbReference>
<dbReference type="PANTHER" id="PTHR23138:SF142">
    <property type="entry name" value="RAN-BINDING PROTEIN 3B-RELATED"/>
    <property type="match status" value="1"/>
</dbReference>
<feature type="compositionally biased region" description="Low complexity" evidence="3">
    <location>
        <begin position="199"/>
        <end position="253"/>
    </location>
</feature>
<feature type="compositionally biased region" description="Acidic residues" evidence="3">
    <location>
        <begin position="309"/>
        <end position="322"/>
    </location>
</feature>
<dbReference type="SUPFAM" id="SSF50729">
    <property type="entry name" value="PH domain-like"/>
    <property type="match status" value="1"/>
</dbReference>
<evidence type="ECO:0000313" key="5">
    <source>
        <dbReference type="EMBL" id="KAK3390457.1"/>
    </source>
</evidence>
<evidence type="ECO:0000256" key="1">
    <source>
        <dbReference type="ARBA" id="ARBA00004123"/>
    </source>
</evidence>
<keyword evidence="2" id="KW-0539">Nucleus</keyword>
<feature type="compositionally biased region" description="Low complexity" evidence="3">
    <location>
        <begin position="170"/>
        <end position="189"/>
    </location>
</feature>
<dbReference type="Pfam" id="PF00638">
    <property type="entry name" value="Ran_BP1"/>
    <property type="match status" value="2"/>
</dbReference>
<sequence length="514" mass="53842">MADDPHNTSDISDTVETGPVKEDAETTAARRELKQTSLSEKGGDDAPHQSSQDDKSSSSDDDDTTKDKPKVDRTPTPDTEAGDSKSDELKEQVASPKKKRAHHELEEHKDGATNDVSEAASEPNASTAGAPTQSRTDRSEPEKKRPRDGQPVESGSMNDSEDPKKEKPKSALSSSAFASSGFAKLAGSSTSPFGALGASGKPSLFGSSSSGSSSPFSVLGGPKPSSSTPTAPSSPPKLSFGGGAAAASPFAGLNGKGSSGSVFGSGSGFSSVLGGGSSALRGSALGSFGKPATFPKSDKPARPFGAPESDNEDEDDKAEDDDASSKGGDAGSDSEDKKETEGDKEESSKPHTDDKKKPRLQKIVVDDGEGDEVTLLAVRAKMYQMEKGTGWKERGAGMLKINVPRSSVELDENGNLDPSTFDASVLDEDEDSEGNARKHVRLIMRQDHTLRVILNTVIVPAMTFQVTKKLKSANVLFTAFEGTEAIPVQMKLSEANATLFNNLVEMIQRSLADV</sequence>
<feature type="compositionally biased region" description="Gly residues" evidence="3">
    <location>
        <begin position="254"/>
        <end position="277"/>
    </location>
</feature>
<dbReference type="GO" id="GO:0005634">
    <property type="term" value="C:nucleus"/>
    <property type="evidence" value="ECO:0007669"/>
    <property type="project" value="UniProtKB-SubCell"/>
</dbReference>
<evidence type="ECO:0000256" key="2">
    <source>
        <dbReference type="ARBA" id="ARBA00023242"/>
    </source>
</evidence>
<dbReference type="Gene3D" id="2.30.29.30">
    <property type="entry name" value="Pleckstrin-homology domain (PH domain)/Phosphotyrosine-binding domain (PTB)"/>
    <property type="match status" value="1"/>
</dbReference>
<name>A0AAE0U4G2_9PEZI</name>
<gene>
    <name evidence="5" type="ORF">B0H63DRAFT_115421</name>
</gene>
<dbReference type="SMART" id="SM00160">
    <property type="entry name" value="RanBD"/>
    <property type="match status" value="1"/>
</dbReference>
<feature type="compositionally biased region" description="Basic and acidic residues" evidence="3">
    <location>
        <begin position="65"/>
        <end position="75"/>
    </location>
</feature>
<feature type="region of interest" description="Disordered" evidence="3">
    <location>
        <begin position="409"/>
        <end position="432"/>
    </location>
</feature>
<feature type="region of interest" description="Disordered" evidence="3">
    <location>
        <begin position="1"/>
        <end position="364"/>
    </location>
</feature>
<comment type="subcellular location">
    <subcellularLocation>
        <location evidence="1">Nucleus</location>
    </subcellularLocation>
</comment>
<feature type="compositionally biased region" description="Basic and acidic residues" evidence="3">
    <location>
        <begin position="19"/>
        <end position="34"/>
    </location>
</feature>
<dbReference type="Proteomes" id="UP001285441">
    <property type="component" value="Unassembled WGS sequence"/>
</dbReference>